<comment type="subcellular location">
    <subcellularLocation>
        <location evidence="1">Cytoplasm</location>
    </subcellularLocation>
</comment>
<dbReference type="InterPro" id="IPR014041">
    <property type="entry name" value="ESCRT-II_cplx_Vps25-sub_N"/>
</dbReference>
<evidence type="ECO:0000256" key="7">
    <source>
        <dbReference type="ARBA" id="ARBA00030094"/>
    </source>
</evidence>
<keyword evidence="4" id="KW-0813">Transport</keyword>
<sequence length="175" mass="20343">MSSTFQFPEFYSFPPFFTVQPNITTREKQMALWRELILSYHTSKKIKTLVVHDCPLWKNSAIRRELSHDDVKTVIADFVKSGHGEWEDDTHTRCRILWRKPEQLASDIYTWAETNGYINNVCTVYELHSGEDVDGMSFDGCDEELLRRALAILEDQGKCTMFKGETSSEDGIKFF</sequence>
<keyword evidence="6" id="KW-0653">Protein transport</keyword>
<dbReference type="Gene3D" id="1.10.10.10">
    <property type="entry name" value="Winged helix-like DNA-binding domain superfamily/Winged helix DNA-binding domain"/>
    <property type="match status" value="1"/>
</dbReference>
<evidence type="ECO:0000256" key="5">
    <source>
        <dbReference type="ARBA" id="ARBA00022490"/>
    </source>
</evidence>
<name>A0AAD3D2U1_9STRA</name>
<dbReference type="GO" id="GO:0043328">
    <property type="term" value="P:protein transport to vacuole involved in ubiquitin-dependent protein catabolic process via the multivesicular body sorting pathway"/>
    <property type="evidence" value="ECO:0007669"/>
    <property type="project" value="TreeGrafter"/>
</dbReference>
<evidence type="ECO:0000256" key="3">
    <source>
        <dbReference type="ARBA" id="ARBA00017934"/>
    </source>
</evidence>
<dbReference type="FunFam" id="1.10.10.10:FF:000141">
    <property type="entry name" value="vacuolar protein-sorting-associated protein 25"/>
    <property type="match status" value="1"/>
</dbReference>
<evidence type="ECO:0000256" key="1">
    <source>
        <dbReference type="ARBA" id="ARBA00004496"/>
    </source>
</evidence>
<dbReference type="GO" id="GO:0005198">
    <property type="term" value="F:structural molecule activity"/>
    <property type="evidence" value="ECO:0007669"/>
    <property type="project" value="TreeGrafter"/>
</dbReference>
<comment type="similarity">
    <text evidence="2">Belongs to the VPS25 family.</text>
</comment>
<comment type="caution">
    <text evidence="8">The sequence shown here is derived from an EMBL/GenBank/DDBJ whole genome shotgun (WGS) entry which is preliminary data.</text>
</comment>
<dbReference type="AlphaFoldDB" id="A0AAD3D2U1"/>
<dbReference type="FunFam" id="1.10.10.570:FF:000003">
    <property type="entry name" value="Vacuolar protein-sorting-associated protein 25"/>
    <property type="match status" value="1"/>
</dbReference>
<dbReference type="SUPFAM" id="SSF46785">
    <property type="entry name" value="Winged helix' DNA-binding domain"/>
    <property type="match status" value="2"/>
</dbReference>
<dbReference type="EMBL" id="BLLK01000055">
    <property type="protein sequence ID" value="GFH56653.1"/>
    <property type="molecule type" value="Genomic_DNA"/>
</dbReference>
<dbReference type="Pfam" id="PF05871">
    <property type="entry name" value="ESCRT-II"/>
    <property type="match status" value="1"/>
</dbReference>
<accession>A0AAD3D2U1</accession>
<dbReference type="GO" id="GO:0000814">
    <property type="term" value="C:ESCRT II complex"/>
    <property type="evidence" value="ECO:0007669"/>
    <property type="project" value="InterPro"/>
</dbReference>
<dbReference type="PANTHER" id="PTHR13149">
    <property type="entry name" value="VACUOLAR PROTEIN SORTING-ASSOCIATED PROTEIN VPS25"/>
    <property type="match status" value="1"/>
</dbReference>
<dbReference type="Gene3D" id="1.10.10.570">
    <property type="entry name" value="Winged helix' DNA-binding domain. Chain C. Domain 1"/>
    <property type="match status" value="1"/>
</dbReference>
<keyword evidence="5" id="KW-0963">Cytoplasm</keyword>
<dbReference type="InterPro" id="IPR036388">
    <property type="entry name" value="WH-like_DNA-bd_sf"/>
</dbReference>
<evidence type="ECO:0000313" key="8">
    <source>
        <dbReference type="EMBL" id="GFH56653.1"/>
    </source>
</evidence>
<dbReference type="GO" id="GO:0016236">
    <property type="term" value="P:macroautophagy"/>
    <property type="evidence" value="ECO:0007669"/>
    <property type="project" value="UniProtKB-ARBA"/>
</dbReference>
<evidence type="ECO:0000256" key="6">
    <source>
        <dbReference type="ARBA" id="ARBA00022927"/>
    </source>
</evidence>
<dbReference type="InterPro" id="IPR008570">
    <property type="entry name" value="ESCRT-II_cplx_Vps25-sub"/>
</dbReference>
<protein>
    <recommendedName>
        <fullName evidence="3">Vacuolar protein-sorting-associated protein 25</fullName>
    </recommendedName>
    <alternativeName>
        <fullName evidence="7">ESCRT-II complex subunit VPS25</fullName>
    </alternativeName>
</protein>
<dbReference type="Proteomes" id="UP001054902">
    <property type="component" value="Unassembled WGS sequence"/>
</dbReference>
<evidence type="ECO:0000256" key="2">
    <source>
        <dbReference type="ARBA" id="ARBA00009674"/>
    </source>
</evidence>
<organism evidence="8 9">
    <name type="scientific">Chaetoceros tenuissimus</name>
    <dbReference type="NCBI Taxonomy" id="426638"/>
    <lineage>
        <taxon>Eukaryota</taxon>
        <taxon>Sar</taxon>
        <taxon>Stramenopiles</taxon>
        <taxon>Ochrophyta</taxon>
        <taxon>Bacillariophyta</taxon>
        <taxon>Coscinodiscophyceae</taxon>
        <taxon>Chaetocerotophycidae</taxon>
        <taxon>Chaetocerotales</taxon>
        <taxon>Chaetocerotaceae</taxon>
        <taxon>Chaetoceros</taxon>
    </lineage>
</organism>
<dbReference type="InterPro" id="IPR036390">
    <property type="entry name" value="WH_DNA-bd_sf"/>
</dbReference>
<gene>
    <name evidence="8" type="ORF">CTEN210_13129</name>
</gene>
<keyword evidence="9" id="KW-1185">Reference proteome</keyword>
<evidence type="ECO:0000313" key="9">
    <source>
        <dbReference type="Proteomes" id="UP001054902"/>
    </source>
</evidence>
<evidence type="ECO:0000256" key="4">
    <source>
        <dbReference type="ARBA" id="ARBA00022448"/>
    </source>
</evidence>
<proteinExistence type="inferred from homology"/>
<dbReference type="PANTHER" id="PTHR13149:SF0">
    <property type="entry name" value="VACUOLAR PROTEIN-SORTING-ASSOCIATED PROTEIN 25"/>
    <property type="match status" value="1"/>
</dbReference>
<dbReference type="GO" id="GO:0042803">
    <property type="term" value="F:protein homodimerization activity"/>
    <property type="evidence" value="ECO:0007669"/>
    <property type="project" value="TreeGrafter"/>
</dbReference>
<reference evidence="8 9" key="1">
    <citation type="journal article" date="2021" name="Sci. Rep.">
        <title>The genome of the diatom Chaetoceros tenuissimus carries an ancient integrated fragment of an extant virus.</title>
        <authorList>
            <person name="Hongo Y."/>
            <person name="Kimura K."/>
            <person name="Takaki Y."/>
            <person name="Yoshida Y."/>
            <person name="Baba S."/>
            <person name="Kobayashi G."/>
            <person name="Nagasaki K."/>
            <person name="Hano T."/>
            <person name="Tomaru Y."/>
        </authorList>
    </citation>
    <scope>NUCLEOTIDE SEQUENCE [LARGE SCALE GENOMIC DNA]</scope>
    <source>
        <strain evidence="8 9">NIES-3715</strain>
    </source>
</reference>